<comment type="caution">
    <text evidence="2">The sequence shown here is derived from an EMBL/GenBank/DDBJ whole genome shotgun (WGS) entry which is preliminary data.</text>
</comment>
<dbReference type="Proteomes" id="UP001228044">
    <property type="component" value="Unassembled WGS sequence"/>
</dbReference>
<accession>A0ABT8DYZ6</accession>
<gene>
    <name evidence="2" type="ORF">QWJ38_21200</name>
</gene>
<name>A0ABT8DYZ6_9BURK</name>
<reference evidence="2 3" key="1">
    <citation type="submission" date="2023-06" db="EMBL/GenBank/DDBJ databases">
        <title>Pelomonas sp. PFR6 16S ribosomal RNA gene Genome sequencing and assembly.</title>
        <authorList>
            <person name="Woo H."/>
        </authorList>
    </citation>
    <scope>NUCLEOTIDE SEQUENCE [LARGE SCALE GENOMIC DNA]</scope>
    <source>
        <strain evidence="2 3">PFR6</strain>
    </source>
</reference>
<proteinExistence type="predicted"/>
<dbReference type="RefSeq" id="WP_290361130.1">
    <property type="nucleotide sequence ID" value="NZ_JAUHHC010000006.1"/>
</dbReference>
<evidence type="ECO:0000313" key="3">
    <source>
        <dbReference type="Proteomes" id="UP001228044"/>
    </source>
</evidence>
<keyword evidence="1" id="KW-1133">Transmembrane helix</keyword>
<feature type="transmembrane region" description="Helical" evidence="1">
    <location>
        <begin position="16"/>
        <end position="36"/>
    </location>
</feature>
<keyword evidence="3" id="KW-1185">Reference proteome</keyword>
<protein>
    <submittedName>
        <fullName evidence="2">Uncharacterized protein</fullName>
    </submittedName>
</protein>
<keyword evidence="1" id="KW-0812">Transmembrane</keyword>
<evidence type="ECO:0000313" key="2">
    <source>
        <dbReference type="EMBL" id="MDN3922816.1"/>
    </source>
</evidence>
<organism evidence="2 3">
    <name type="scientific">Roseateles violae</name>
    <dbReference type="NCBI Taxonomy" id="3058042"/>
    <lineage>
        <taxon>Bacteria</taxon>
        <taxon>Pseudomonadati</taxon>
        <taxon>Pseudomonadota</taxon>
        <taxon>Betaproteobacteria</taxon>
        <taxon>Burkholderiales</taxon>
        <taxon>Sphaerotilaceae</taxon>
        <taxon>Roseateles</taxon>
    </lineage>
</organism>
<dbReference type="EMBL" id="JAUHHC010000006">
    <property type="protein sequence ID" value="MDN3922816.1"/>
    <property type="molecule type" value="Genomic_DNA"/>
</dbReference>
<keyword evidence="1" id="KW-0472">Membrane</keyword>
<sequence length="179" mass="19641">MDSKDKPNASDGGLRAAVPVIVAALSLVGVLGGALLSNWDKVFGHRAAAQLPQAQPVDRLQGVWHSGLSEHPYQPGQRFRLRLEVQRLASGGIAALVADIPEGREQAQTYEAQSLQSSADGLDFSVERRWCCENGQERPYQVRYRLSLDPRDASQLLLSRRSNAPGAGQVERFVLEKRL</sequence>
<evidence type="ECO:0000256" key="1">
    <source>
        <dbReference type="SAM" id="Phobius"/>
    </source>
</evidence>